<dbReference type="EMBL" id="CAJNNW010017163">
    <property type="protein sequence ID" value="CAE8660379.1"/>
    <property type="molecule type" value="Genomic_DNA"/>
</dbReference>
<evidence type="ECO:0000313" key="2">
    <source>
        <dbReference type="EMBL" id="CAE8660379.1"/>
    </source>
</evidence>
<feature type="compositionally biased region" description="Low complexity" evidence="1">
    <location>
        <begin position="60"/>
        <end position="73"/>
    </location>
</feature>
<comment type="caution">
    <text evidence="2">The sequence shown here is derived from an EMBL/GenBank/DDBJ whole genome shotgun (WGS) entry which is preliminary data.</text>
</comment>
<dbReference type="AlphaFoldDB" id="A0A813IZM4"/>
<organism evidence="2 3">
    <name type="scientific">Polarella glacialis</name>
    <name type="common">Dinoflagellate</name>
    <dbReference type="NCBI Taxonomy" id="89957"/>
    <lineage>
        <taxon>Eukaryota</taxon>
        <taxon>Sar</taxon>
        <taxon>Alveolata</taxon>
        <taxon>Dinophyceae</taxon>
        <taxon>Suessiales</taxon>
        <taxon>Suessiaceae</taxon>
        <taxon>Polarella</taxon>
    </lineage>
</organism>
<sequence>MSFGSNSSSPSSSMSSGSPSDNLSSKARLLKQLEQEFPKYYIYNNNSPGVADAGHDDDNNVNNDNHNINNNNNENNCSAAASREGFLACEKTKLCLRLASATKVHCWKAADLPTLGAAFLKQEICGSTPCAKAIADHSDLCATHPILMSEPMTLSMYQKAYCPGLHKHYEHCSTGKRDPRTWCTRAIGCRQKLDSLWLLCPMPNLPREEGLKTTANNNNNYYYNFDNVCGPSCTLALHEISTDCDLFDEVNAAVDGVIAYQESFGCRAPTSELFSDRQRGAVLSPHNQSVQSMAFPALMLLLALSVAAYSLCGRLVRQKPPLALCRKEEDEEDHKELICQSESA</sequence>
<gene>
    <name evidence="2" type="ORF">PGLA2088_LOCUS14131</name>
</gene>
<proteinExistence type="predicted"/>
<evidence type="ECO:0000313" key="3">
    <source>
        <dbReference type="Proteomes" id="UP000626109"/>
    </source>
</evidence>
<accession>A0A813IZM4</accession>
<feature type="region of interest" description="Disordered" evidence="1">
    <location>
        <begin position="51"/>
        <end position="73"/>
    </location>
</feature>
<feature type="region of interest" description="Disordered" evidence="1">
    <location>
        <begin position="1"/>
        <end position="25"/>
    </location>
</feature>
<dbReference type="Proteomes" id="UP000626109">
    <property type="component" value="Unassembled WGS sequence"/>
</dbReference>
<name>A0A813IZM4_POLGL</name>
<protein>
    <submittedName>
        <fullName evidence="2">Uncharacterized protein</fullName>
    </submittedName>
</protein>
<reference evidence="2" key="1">
    <citation type="submission" date="2021-02" db="EMBL/GenBank/DDBJ databases">
        <authorList>
            <person name="Dougan E. K."/>
            <person name="Rhodes N."/>
            <person name="Thang M."/>
            <person name="Chan C."/>
        </authorList>
    </citation>
    <scope>NUCLEOTIDE SEQUENCE</scope>
</reference>
<evidence type="ECO:0000256" key="1">
    <source>
        <dbReference type="SAM" id="MobiDB-lite"/>
    </source>
</evidence>